<evidence type="ECO:0000313" key="7">
    <source>
        <dbReference type="EMBL" id="QDH13234.1"/>
    </source>
</evidence>
<evidence type="ECO:0000313" key="8">
    <source>
        <dbReference type="Proteomes" id="UP000318709"/>
    </source>
</evidence>
<keyword evidence="8" id="KW-1185">Reference proteome</keyword>
<organism evidence="7 8">
    <name type="scientific">Formicincola oecophyllae</name>
    <dbReference type="NCBI Taxonomy" id="2558361"/>
    <lineage>
        <taxon>Bacteria</taxon>
        <taxon>Pseudomonadati</taxon>
        <taxon>Pseudomonadota</taxon>
        <taxon>Alphaproteobacteria</taxon>
        <taxon>Acetobacterales</taxon>
        <taxon>Acetobacteraceae</taxon>
        <taxon>Formicincola</taxon>
    </lineage>
</organism>
<keyword evidence="3 6" id="KW-0812">Transmembrane</keyword>
<accession>A0A4Y6U7V6</accession>
<evidence type="ECO:0000256" key="2">
    <source>
        <dbReference type="ARBA" id="ARBA00022475"/>
    </source>
</evidence>
<dbReference type="PANTHER" id="PTHR30086:SF20">
    <property type="entry name" value="ARGININE EXPORTER PROTEIN ARGO-RELATED"/>
    <property type="match status" value="1"/>
</dbReference>
<feature type="transmembrane region" description="Helical" evidence="6">
    <location>
        <begin position="200"/>
        <end position="221"/>
    </location>
</feature>
<dbReference type="KEGG" id="swf:E3E12_02360"/>
<comment type="subcellular location">
    <subcellularLocation>
        <location evidence="1">Cell membrane</location>
        <topology evidence="1">Multi-pass membrane protein</topology>
    </subcellularLocation>
</comment>
<dbReference type="Proteomes" id="UP000318709">
    <property type="component" value="Chromosome"/>
</dbReference>
<dbReference type="OrthoDB" id="9807053at2"/>
<dbReference type="InterPro" id="IPR001123">
    <property type="entry name" value="LeuE-type"/>
</dbReference>
<feature type="transmembrane region" description="Helical" evidence="6">
    <location>
        <begin position="265"/>
        <end position="285"/>
    </location>
</feature>
<name>A0A4Y6U7V6_9PROT</name>
<feature type="transmembrane region" description="Helical" evidence="6">
    <location>
        <begin position="333"/>
        <end position="354"/>
    </location>
</feature>
<dbReference type="GO" id="GO:0005886">
    <property type="term" value="C:plasma membrane"/>
    <property type="evidence" value="ECO:0007669"/>
    <property type="project" value="UniProtKB-SubCell"/>
</dbReference>
<dbReference type="Pfam" id="PF01810">
    <property type="entry name" value="LysE"/>
    <property type="match status" value="1"/>
</dbReference>
<proteinExistence type="predicted"/>
<keyword evidence="4 6" id="KW-1133">Transmembrane helix</keyword>
<dbReference type="AlphaFoldDB" id="A0A4Y6U7V6"/>
<gene>
    <name evidence="7" type="ORF">E3E12_02360</name>
</gene>
<dbReference type="EMBL" id="CP038231">
    <property type="protein sequence ID" value="QDH13234.1"/>
    <property type="molecule type" value="Genomic_DNA"/>
</dbReference>
<evidence type="ECO:0000256" key="3">
    <source>
        <dbReference type="ARBA" id="ARBA00022692"/>
    </source>
</evidence>
<evidence type="ECO:0000256" key="5">
    <source>
        <dbReference type="ARBA" id="ARBA00023136"/>
    </source>
</evidence>
<keyword evidence="2" id="KW-1003">Cell membrane</keyword>
<keyword evidence="5 6" id="KW-0472">Membrane</keyword>
<sequence>MVRRTQRSGQHCLEHSALGGWFGQLSCGETVQKGGQHMVCPFEAGYWRGGWIGTGFAHLSCMACSLERMQYPSLYGFVRKGLQRSFKSLRNSVLALPFPTPQQGSPMIHGGACCPCFLSSPGFRKVRAVPTPASLSTLLTAYVTTSVLLTLSPGPDALLVMRSSLRGGRLLGLGVVGGIMTSWAVWGTAAMLGLGALMAWAPRAFTLLKALGALYLGWLGLRMLWGCFIARTTTAEGALLQGSSTAPPQNRASFQRFAGGWRTGVLANLTNPFVGLVTITLFPQFMPPGVNVRACTALLTALQMMVAAMVFGSLVVVTAPLAKLLARPLYTRLIDGLCAVALIGFALALALSHLKV</sequence>
<feature type="transmembrane region" description="Helical" evidence="6">
    <location>
        <begin position="170"/>
        <end position="194"/>
    </location>
</feature>
<evidence type="ECO:0000256" key="1">
    <source>
        <dbReference type="ARBA" id="ARBA00004651"/>
    </source>
</evidence>
<dbReference type="PANTHER" id="PTHR30086">
    <property type="entry name" value="ARGININE EXPORTER PROTEIN ARGO"/>
    <property type="match status" value="1"/>
</dbReference>
<evidence type="ECO:0000256" key="6">
    <source>
        <dbReference type="SAM" id="Phobius"/>
    </source>
</evidence>
<protein>
    <submittedName>
        <fullName evidence="7">LysE family translocator</fullName>
    </submittedName>
</protein>
<reference evidence="7 8" key="1">
    <citation type="submission" date="2019-03" db="EMBL/GenBank/DDBJ databases">
        <title>The complete genome sequence of Swingsia_sp. F3b2 LMG30590(T).</title>
        <authorList>
            <person name="Chua K.-O."/>
            <person name="Chan K.-G."/>
            <person name="See-Too W.-S."/>
        </authorList>
    </citation>
    <scope>NUCLEOTIDE SEQUENCE [LARGE SCALE GENOMIC DNA]</scope>
    <source>
        <strain evidence="7 8">F3b2</strain>
    </source>
</reference>
<feature type="transmembrane region" description="Helical" evidence="6">
    <location>
        <begin position="297"/>
        <end position="321"/>
    </location>
</feature>
<dbReference type="GO" id="GO:0015171">
    <property type="term" value="F:amino acid transmembrane transporter activity"/>
    <property type="evidence" value="ECO:0007669"/>
    <property type="project" value="TreeGrafter"/>
</dbReference>
<evidence type="ECO:0000256" key="4">
    <source>
        <dbReference type="ARBA" id="ARBA00022989"/>
    </source>
</evidence>